<keyword evidence="4" id="KW-1133">Transmembrane helix</keyword>
<keyword evidence="4" id="KW-0472">Membrane</keyword>
<gene>
    <name evidence="5" type="ORF">INT46_001691</name>
</gene>
<sequence length="1031" mass="116197">MEFQQSSKFILNNENPNAAISKGLSIMGGSSSITINNTIYLYGFSRTMTTMTNKNISSSLWSIVANEVATNTPLTSLAASAVSSDFGNRMINATQQESNANAFLPYLPYSLGVASNNLDEIIIFTISVYDHFVKILSNGSEAVNQQLNVTNGKSTTALFSVFKFNISSRNGWSNVATQSTDVPMHRKEHSATLSLPDTNNVYIFGGVNATLPQNDFWSYSISSSRWKKLLLPNNIKSRCGHSASMLSDGKMVIIGGYACTGDGALEIQDGKQFKLQLFSMTDIAIFDSTQSVWSIQPEINGDIPKSRIFHSAIVSNSKTDIFICGGKCFLYFILFLRLIIENLGQNDIQAPYQTYIGSQSSQLEEMTAILDTITWTWRAPKSSIYQPFPQSHATISLINDTKIVFGFGFNYQTVYDNFHVFDTSKEIWTSPATSRGLGENAIVNSIFNKNGGVTSALFWIIIGCLLSTLTFSYIIAIWTFGLRRFHSKIILLYKALKKEIWKPRIGEPGWAESSRLLLKTLFLMLFIYLILTLTNQVLNSPIIDQLSYESNEQMLVDVPDVKFCFENWEETKEPIIRCTTDFGAQCSNFFYQLPKQKSADGSNTVCSLFRAPLTFSLGQTSKRSLDSSGSFLKFDYYSGIDMTYKNQSVLHDKKQQVKIELYNKLHNPNLEIYKSVLYKSITNTTSLSFQWNSVEEENMYRSESDFTGQASKNAYRLSTSLMSTVSFELIKRISLETSIWNYIGIAPTINTHHEIETMTASESFPMEYNPLSSSAQPFGSLHVFPANYQTKVLREQKAFAFINAIGIFGGLFGLLFSLQTCLFGYRPRSPWGYMHRWSFGQFRSSLMNGLHTNFFPSTIKAFTNTRHVPINQQTSVVPIQHQMSDYSISSSAHTPENINTHADYFHQSNHLPSTSKNGLYPLIIPTETRNNTNYLLSPSPIINFSEMKGKQGSELRMALIEERIYTLERLFQAYYIDDEIFRSLDCALKADNRRRETSSITFSSSSSSADNSQNSSNIALEKRRITKKDEN</sequence>
<evidence type="ECO:0000256" key="3">
    <source>
        <dbReference type="SAM" id="MobiDB-lite"/>
    </source>
</evidence>
<dbReference type="AlphaFoldDB" id="A0A8H7R247"/>
<dbReference type="InterPro" id="IPR015915">
    <property type="entry name" value="Kelch-typ_b-propeller"/>
</dbReference>
<reference evidence="5" key="1">
    <citation type="submission" date="2020-12" db="EMBL/GenBank/DDBJ databases">
        <title>Metabolic potential, ecology and presence of endohyphal bacteria is reflected in genomic diversity of Mucoromycotina.</title>
        <authorList>
            <person name="Muszewska A."/>
            <person name="Okrasinska A."/>
            <person name="Steczkiewicz K."/>
            <person name="Drgas O."/>
            <person name="Orlowska M."/>
            <person name="Perlinska-Lenart U."/>
            <person name="Aleksandrzak-Piekarczyk T."/>
            <person name="Szatraj K."/>
            <person name="Zielenkiewicz U."/>
            <person name="Pilsyk S."/>
            <person name="Malc E."/>
            <person name="Mieczkowski P."/>
            <person name="Kruszewska J.S."/>
            <person name="Biernat P."/>
            <person name="Pawlowska J."/>
        </authorList>
    </citation>
    <scope>NUCLEOTIDE SEQUENCE</scope>
    <source>
        <strain evidence="5">CBS 226.32</strain>
    </source>
</reference>
<evidence type="ECO:0000313" key="5">
    <source>
        <dbReference type="EMBL" id="KAG2202848.1"/>
    </source>
</evidence>
<feature type="transmembrane region" description="Helical" evidence="4">
    <location>
        <begin position="456"/>
        <end position="480"/>
    </location>
</feature>
<dbReference type="OrthoDB" id="432528at2759"/>
<name>A0A8H7R247_9FUNG</name>
<dbReference type="SUPFAM" id="SSF117281">
    <property type="entry name" value="Kelch motif"/>
    <property type="match status" value="1"/>
</dbReference>
<feature type="compositionally biased region" description="Basic and acidic residues" evidence="3">
    <location>
        <begin position="1020"/>
        <end position="1031"/>
    </location>
</feature>
<dbReference type="Proteomes" id="UP000650833">
    <property type="component" value="Unassembled WGS sequence"/>
</dbReference>
<dbReference type="PANTHER" id="PTHR46093:SF18">
    <property type="entry name" value="FIBRONECTIN TYPE-III DOMAIN-CONTAINING PROTEIN"/>
    <property type="match status" value="1"/>
</dbReference>
<feature type="transmembrane region" description="Helical" evidence="4">
    <location>
        <begin position="798"/>
        <end position="825"/>
    </location>
</feature>
<keyword evidence="2" id="KW-0677">Repeat</keyword>
<dbReference type="EMBL" id="JAEPRC010000246">
    <property type="protein sequence ID" value="KAG2202848.1"/>
    <property type="molecule type" value="Genomic_DNA"/>
</dbReference>
<dbReference type="Pfam" id="PF24681">
    <property type="entry name" value="Kelch_KLHDC2_KLHL20_DRC7"/>
    <property type="match status" value="1"/>
</dbReference>
<dbReference type="Gene3D" id="2.120.10.80">
    <property type="entry name" value="Kelch-type beta propeller"/>
    <property type="match status" value="1"/>
</dbReference>
<feature type="compositionally biased region" description="Low complexity" evidence="3">
    <location>
        <begin position="999"/>
        <end position="1017"/>
    </location>
</feature>
<keyword evidence="1" id="KW-0880">Kelch repeat</keyword>
<comment type="caution">
    <text evidence="5">The sequence shown here is derived from an EMBL/GenBank/DDBJ whole genome shotgun (WGS) entry which is preliminary data.</text>
</comment>
<accession>A0A8H7R247</accession>
<proteinExistence type="predicted"/>
<keyword evidence="4" id="KW-0812">Transmembrane</keyword>
<evidence type="ECO:0000256" key="4">
    <source>
        <dbReference type="SAM" id="Phobius"/>
    </source>
</evidence>
<dbReference type="PANTHER" id="PTHR46093">
    <property type="entry name" value="ACYL-COA-BINDING DOMAIN-CONTAINING PROTEIN 5"/>
    <property type="match status" value="1"/>
</dbReference>
<keyword evidence="6" id="KW-1185">Reference proteome</keyword>
<evidence type="ECO:0000256" key="2">
    <source>
        <dbReference type="ARBA" id="ARBA00022737"/>
    </source>
</evidence>
<feature type="region of interest" description="Disordered" evidence="3">
    <location>
        <begin position="999"/>
        <end position="1031"/>
    </location>
</feature>
<evidence type="ECO:0000313" key="6">
    <source>
        <dbReference type="Proteomes" id="UP000650833"/>
    </source>
</evidence>
<organism evidence="5 6">
    <name type="scientific">Mucor plumbeus</name>
    <dbReference type="NCBI Taxonomy" id="97098"/>
    <lineage>
        <taxon>Eukaryota</taxon>
        <taxon>Fungi</taxon>
        <taxon>Fungi incertae sedis</taxon>
        <taxon>Mucoromycota</taxon>
        <taxon>Mucoromycotina</taxon>
        <taxon>Mucoromycetes</taxon>
        <taxon>Mucorales</taxon>
        <taxon>Mucorineae</taxon>
        <taxon>Mucoraceae</taxon>
        <taxon>Mucor</taxon>
    </lineage>
</organism>
<evidence type="ECO:0000256" key="1">
    <source>
        <dbReference type="ARBA" id="ARBA00022441"/>
    </source>
</evidence>
<protein>
    <submittedName>
        <fullName evidence="5">Uncharacterized protein</fullName>
    </submittedName>
</protein>